<dbReference type="InterPro" id="IPR038217">
    <property type="entry name" value="MRG_C_sf"/>
</dbReference>
<comment type="subcellular location">
    <subcellularLocation>
        <location evidence="1">Nucleus</location>
    </subcellularLocation>
</comment>
<dbReference type="InterPro" id="IPR026541">
    <property type="entry name" value="MRG_dom"/>
</dbReference>
<evidence type="ECO:0000256" key="5">
    <source>
        <dbReference type="ARBA" id="ARBA00023015"/>
    </source>
</evidence>
<feature type="region of interest" description="Disordered" evidence="8">
    <location>
        <begin position="100"/>
        <end position="164"/>
    </location>
</feature>
<reference evidence="11 12" key="1">
    <citation type="submission" date="2024-03" db="EMBL/GenBank/DDBJ databases">
        <title>Genome-scale model development and genomic sequencing of the oleaginous clade Lipomyces.</title>
        <authorList>
            <consortium name="Lawrence Berkeley National Laboratory"/>
            <person name="Czajka J.J."/>
            <person name="Han Y."/>
            <person name="Kim J."/>
            <person name="Mondo S.J."/>
            <person name="Hofstad B.A."/>
            <person name="Robles A."/>
            <person name="Haridas S."/>
            <person name="Riley R."/>
            <person name="LaButti K."/>
            <person name="Pangilinan J."/>
            <person name="Andreopoulos W."/>
            <person name="Lipzen A."/>
            <person name="Yan J."/>
            <person name="Wang M."/>
            <person name="Ng V."/>
            <person name="Grigoriev I.V."/>
            <person name="Spatafora J.W."/>
            <person name="Magnuson J.K."/>
            <person name="Baker S.E."/>
            <person name="Pomraning K.R."/>
        </authorList>
    </citation>
    <scope>NUCLEOTIDE SEQUENCE [LARGE SCALE GENOMIC DNA]</scope>
    <source>
        <strain evidence="11 12">Phaff 52-87</strain>
    </source>
</reference>
<evidence type="ECO:0000259" key="9">
    <source>
        <dbReference type="Pfam" id="PF05712"/>
    </source>
</evidence>
<dbReference type="PROSITE" id="PS51640">
    <property type="entry name" value="MRG"/>
    <property type="match status" value="1"/>
</dbReference>
<feature type="domain" description="MSL3 chromodomain-like" evidence="10">
    <location>
        <begin position="10"/>
        <end position="92"/>
    </location>
</feature>
<evidence type="ECO:0000313" key="11">
    <source>
        <dbReference type="EMBL" id="KAK7203107.1"/>
    </source>
</evidence>
<dbReference type="Gene3D" id="1.10.274.30">
    <property type="entry name" value="MRG domain"/>
    <property type="match status" value="1"/>
</dbReference>
<dbReference type="Proteomes" id="UP001498771">
    <property type="component" value="Unassembled WGS sequence"/>
</dbReference>
<feature type="domain" description="MRG" evidence="9">
    <location>
        <begin position="158"/>
        <end position="318"/>
    </location>
</feature>
<evidence type="ECO:0000256" key="7">
    <source>
        <dbReference type="ARBA" id="ARBA00023242"/>
    </source>
</evidence>
<feature type="compositionally biased region" description="Basic and acidic residues" evidence="8">
    <location>
        <begin position="146"/>
        <end position="164"/>
    </location>
</feature>
<proteinExistence type="inferred from homology"/>
<keyword evidence="7" id="KW-0539">Nucleus</keyword>
<keyword evidence="12" id="KW-1185">Reference proteome</keyword>
<dbReference type="InterPro" id="IPR053820">
    <property type="entry name" value="MSL3_chromo-like"/>
</dbReference>
<dbReference type="PANTHER" id="PTHR10880:SF15">
    <property type="entry name" value="MSL COMPLEX SUBUNIT 3"/>
    <property type="match status" value="1"/>
</dbReference>
<dbReference type="Pfam" id="PF05712">
    <property type="entry name" value="MRG"/>
    <property type="match status" value="1"/>
</dbReference>
<dbReference type="InterPro" id="IPR016197">
    <property type="entry name" value="Chromo-like_dom_sf"/>
</dbReference>
<feature type="compositionally biased region" description="Low complexity" evidence="8">
    <location>
        <begin position="104"/>
        <end position="139"/>
    </location>
</feature>
<dbReference type="RefSeq" id="XP_064766140.1">
    <property type="nucleotide sequence ID" value="XM_064913510.1"/>
</dbReference>
<comment type="caution">
    <text evidence="11">The sequence shown here is derived from an EMBL/GenBank/DDBJ whole genome shotgun (WGS) entry which is preliminary data.</text>
</comment>
<keyword evidence="6" id="KW-0804">Transcription</keyword>
<dbReference type="Gene3D" id="2.30.30.140">
    <property type="match status" value="2"/>
</dbReference>
<dbReference type="PIRSF" id="PIRSF038133">
    <property type="entry name" value="HAT_Nua4_EAF3/MRG15"/>
    <property type="match status" value="1"/>
</dbReference>
<evidence type="ECO:0000256" key="2">
    <source>
        <dbReference type="ARBA" id="ARBA00009093"/>
    </source>
</evidence>
<evidence type="ECO:0000256" key="6">
    <source>
        <dbReference type="ARBA" id="ARBA00023163"/>
    </source>
</evidence>
<dbReference type="GeneID" id="90039022"/>
<protein>
    <recommendedName>
        <fullName evidence="3">Chromatin modification-related protein EAF3</fullName>
    </recommendedName>
</protein>
<dbReference type="SUPFAM" id="SSF54160">
    <property type="entry name" value="Chromo domain-like"/>
    <property type="match status" value="1"/>
</dbReference>
<dbReference type="Pfam" id="PF22732">
    <property type="entry name" value="MSL3_chromo-like"/>
    <property type="match status" value="1"/>
</dbReference>
<organism evidence="11 12">
    <name type="scientific">Myxozyma melibiosi</name>
    <dbReference type="NCBI Taxonomy" id="54550"/>
    <lineage>
        <taxon>Eukaryota</taxon>
        <taxon>Fungi</taxon>
        <taxon>Dikarya</taxon>
        <taxon>Ascomycota</taxon>
        <taxon>Saccharomycotina</taxon>
        <taxon>Lipomycetes</taxon>
        <taxon>Lipomycetales</taxon>
        <taxon>Lipomycetaceae</taxon>
        <taxon>Myxozyma</taxon>
    </lineage>
</organism>
<dbReference type="PANTHER" id="PTHR10880">
    <property type="entry name" value="MORTALITY FACTOR 4-LIKE PROTEIN"/>
    <property type="match status" value="1"/>
</dbReference>
<keyword evidence="5" id="KW-0805">Transcription regulation</keyword>
<name>A0ABR1EZS2_9ASCO</name>
<dbReference type="EMBL" id="JBBJBU010000013">
    <property type="protein sequence ID" value="KAK7203107.1"/>
    <property type="molecule type" value="Genomic_DNA"/>
</dbReference>
<evidence type="ECO:0000256" key="1">
    <source>
        <dbReference type="ARBA" id="ARBA00004123"/>
    </source>
</evidence>
<dbReference type="InterPro" id="IPR008676">
    <property type="entry name" value="MRG"/>
</dbReference>
<evidence type="ECO:0000256" key="8">
    <source>
        <dbReference type="SAM" id="MobiDB-lite"/>
    </source>
</evidence>
<evidence type="ECO:0000256" key="4">
    <source>
        <dbReference type="ARBA" id="ARBA00022853"/>
    </source>
</evidence>
<evidence type="ECO:0000256" key="3">
    <source>
        <dbReference type="ARBA" id="ARBA00018505"/>
    </source>
</evidence>
<evidence type="ECO:0000259" key="10">
    <source>
        <dbReference type="Pfam" id="PF22732"/>
    </source>
</evidence>
<gene>
    <name evidence="11" type="ORF">BZA70DRAFT_283888</name>
</gene>
<comment type="similarity">
    <text evidence="2">Belongs to the MRG family.</text>
</comment>
<evidence type="ECO:0000313" key="12">
    <source>
        <dbReference type="Proteomes" id="UP001498771"/>
    </source>
</evidence>
<sequence length="332" mass="37543">MTATAPPEGFHQGARCLAFHGPLLYESKILKVYLPGQKNEEIEVDEIPEELRDAIAYLIHYKGWKSSWDEWLPQQRVLRWTEENLRLQKELKNEALQQLRSKKANGGSESSPAPAGSADASGGSAVAAAPSSSSAAGSGSHKRKGDAKEHGEARSLKKTRRDADDKEDRFLSQLDVNISIPDVLMAQLVDDWEYVTKNSQLVDLPRKPTVKDIILDFKTNYSKRRLSNAEAEILDEIVEGIQLYFDKCLGSILLYRFERQQYLEISTKNPDKLPREIYGAEHLLRLFVSLPGLLLHTHMDQQSLNVLKAHVEELLKYVILPILVGQTLIRYK</sequence>
<keyword evidence="4" id="KW-0156">Chromatin regulator</keyword>
<accession>A0ABR1EZS2</accession>